<evidence type="ECO:0000313" key="2">
    <source>
        <dbReference type="EMBL" id="PWK53296.1"/>
    </source>
</evidence>
<dbReference type="InterPro" id="IPR016181">
    <property type="entry name" value="Acyl_CoA_acyltransferase"/>
</dbReference>
<dbReference type="PANTHER" id="PTHR43792">
    <property type="entry name" value="GNAT FAMILY, PUTATIVE (AFU_ORTHOLOGUE AFUA_3G00765)-RELATED-RELATED"/>
    <property type="match status" value="1"/>
</dbReference>
<keyword evidence="2" id="KW-0808">Transferase</keyword>
<dbReference type="OrthoDB" id="9798081at2"/>
<dbReference type="InterPro" id="IPR051531">
    <property type="entry name" value="N-acetyltransferase"/>
</dbReference>
<dbReference type="AlphaFoldDB" id="A0A316G008"/>
<accession>A0A316G008</accession>
<dbReference type="PROSITE" id="PS51186">
    <property type="entry name" value="GNAT"/>
    <property type="match status" value="1"/>
</dbReference>
<dbReference type="EMBL" id="QGGU01000003">
    <property type="protein sequence ID" value="PWK53296.1"/>
    <property type="molecule type" value="Genomic_DNA"/>
</dbReference>
<dbReference type="Pfam" id="PF13302">
    <property type="entry name" value="Acetyltransf_3"/>
    <property type="match status" value="1"/>
</dbReference>
<evidence type="ECO:0000259" key="1">
    <source>
        <dbReference type="PROSITE" id="PS51186"/>
    </source>
</evidence>
<gene>
    <name evidence="2" type="ORF">C8D97_103123</name>
</gene>
<evidence type="ECO:0000313" key="3">
    <source>
        <dbReference type="Proteomes" id="UP000245790"/>
    </source>
</evidence>
<dbReference type="SUPFAM" id="SSF55729">
    <property type="entry name" value="Acyl-CoA N-acyltransferases (Nat)"/>
    <property type="match status" value="1"/>
</dbReference>
<dbReference type="Proteomes" id="UP000245790">
    <property type="component" value="Unassembled WGS sequence"/>
</dbReference>
<sequence>MIVCNTERLIIRHFKESDSKFVLKLLNDESFIKNIGDKKVRNNDDAIQYLNNGPIASYQQYGFGLNIVLLKDTSEPIGMCGLLKREQLDFPDLGYALLPEYCSKGYAKEASLAVMENGHEKHKLTNILAFTSQQNESSNGLLKRLGFVFKGIVNMNGVDDNLYEYKF</sequence>
<reference evidence="2 3" key="1">
    <citation type="submission" date="2018-05" db="EMBL/GenBank/DDBJ databases">
        <title>Genomic Encyclopedia of Type Strains, Phase IV (KMG-IV): sequencing the most valuable type-strain genomes for metagenomic binning, comparative biology and taxonomic classification.</title>
        <authorList>
            <person name="Goeker M."/>
        </authorList>
    </citation>
    <scope>NUCLEOTIDE SEQUENCE [LARGE SCALE GENOMIC DNA]</scope>
    <source>
        <strain evidence="2 3">DSM 25350</strain>
    </source>
</reference>
<dbReference type="InterPro" id="IPR000182">
    <property type="entry name" value="GNAT_dom"/>
</dbReference>
<protein>
    <submittedName>
        <fullName evidence="2">RimJ/RimL family protein N-acetyltransferase</fullName>
    </submittedName>
</protein>
<name>A0A316G008_9GAMM</name>
<keyword evidence="3" id="KW-1185">Reference proteome</keyword>
<comment type="caution">
    <text evidence="2">The sequence shown here is derived from an EMBL/GenBank/DDBJ whole genome shotgun (WGS) entry which is preliminary data.</text>
</comment>
<organism evidence="2 3">
    <name type="scientific">Pleionea mediterranea</name>
    <dbReference type="NCBI Taxonomy" id="523701"/>
    <lineage>
        <taxon>Bacteria</taxon>
        <taxon>Pseudomonadati</taxon>
        <taxon>Pseudomonadota</taxon>
        <taxon>Gammaproteobacteria</taxon>
        <taxon>Oceanospirillales</taxon>
        <taxon>Pleioneaceae</taxon>
        <taxon>Pleionea</taxon>
    </lineage>
</organism>
<dbReference type="Gene3D" id="3.40.630.30">
    <property type="match status" value="1"/>
</dbReference>
<feature type="domain" description="N-acetyltransferase" evidence="1">
    <location>
        <begin position="9"/>
        <end position="167"/>
    </location>
</feature>
<dbReference type="PANTHER" id="PTHR43792:SF1">
    <property type="entry name" value="N-ACETYLTRANSFERASE DOMAIN-CONTAINING PROTEIN"/>
    <property type="match status" value="1"/>
</dbReference>
<dbReference type="GO" id="GO:0016747">
    <property type="term" value="F:acyltransferase activity, transferring groups other than amino-acyl groups"/>
    <property type="evidence" value="ECO:0007669"/>
    <property type="project" value="InterPro"/>
</dbReference>
<proteinExistence type="predicted"/>